<evidence type="ECO:0000313" key="2">
    <source>
        <dbReference type="Proteomes" id="UP001373714"/>
    </source>
</evidence>
<accession>A0AAV9VBK0</accession>
<name>A0AAV9VBK0_9PEZI</name>
<comment type="caution">
    <text evidence="1">The sequence shown here is derived from an EMBL/GenBank/DDBJ whole genome shotgun (WGS) entry which is preliminary data.</text>
</comment>
<dbReference type="EMBL" id="JAVHNS010000004">
    <property type="protein sequence ID" value="KAK6358072.1"/>
    <property type="molecule type" value="Genomic_DNA"/>
</dbReference>
<gene>
    <name evidence="1" type="ORF">TWF730_007427</name>
</gene>
<protein>
    <submittedName>
        <fullName evidence="1">Uncharacterized protein</fullName>
    </submittedName>
</protein>
<dbReference type="Proteomes" id="UP001373714">
    <property type="component" value="Unassembled WGS sequence"/>
</dbReference>
<keyword evidence="2" id="KW-1185">Reference proteome</keyword>
<reference evidence="1 2" key="1">
    <citation type="submission" date="2019-10" db="EMBL/GenBank/DDBJ databases">
        <authorList>
            <person name="Palmer J.M."/>
        </authorList>
    </citation>
    <scope>NUCLEOTIDE SEQUENCE [LARGE SCALE GENOMIC DNA]</scope>
    <source>
        <strain evidence="1 2">TWF730</strain>
    </source>
</reference>
<proteinExistence type="predicted"/>
<sequence>MVYQNGTVVGYTEPNGSQGVGIVEGFFSGMYLIKVTDGDDDDERIIEAEEGEVEQLHLNMGWE</sequence>
<evidence type="ECO:0000313" key="1">
    <source>
        <dbReference type="EMBL" id="KAK6358072.1"/>
    </source>
</evidence>
<organism evidence="1 2">
    <name type="scientific">Orbilia blumenaviensis</name>
    <dbReference type="NCBI Taxonomy" id="1796055"/>
    <lineage>
        <taxon>Eukaryota</taxon>
        <taxon>Fungi</taxon>
        <taxon>Dikarya</taxon>
        <taxon>Ascomycota</taxon>
        <taxon>Pezizomycotina</taxon>
        <taxon>Orbiliomycetes</taxon>
        <taxon>Orbiliales</taxon>
        <taxon>Orbiliaceae</taxon>
        <taxon>Orbilia</taxon>
    </lineage>
</organism>
<dbReference type="AlphaFoldDB" id="A0AAV9VBK0"/>